<dbReference type="EMBL" id="CP000828">
    <property type="protein sequence ID" value="ABW25135.1"/>
    <property type="molecule type" value="Genomic_DNA"/>
</dbReference>
<dbReference type="Pfam" id="PF09835">
    <property type="entry name" value="DUF2062"/>
    <property type="match status" value="1"/>
</dbReference>
<gene>
    <name evidence="3" type="ordered locus">AM1_0047</name>
</gene>
<sequence length="175" mass="20334">MRQPHQRSHRKRFLRRTKFHRKKLTWKRRGRYLYLRFIRLQGSPDAIARGLSVGAFAGMFPIFGFQIIFGVFLAACVRGNKLTAAAATWISNPFTYLPLFAFNFHLGQWLLQANEFDFDQLQKLDWQGLLALGPGFIATWFTGCFVMGCLAAIIGYLLGLWLIQHLRKKHRSQRS</sequence>
<keyword evidence="4" id="KW-1185">Reference proteome</keyword>
<evidence type="ECO:0000313" key="3">
    <source>
        <dbReference type="EMBL" id="ABW25135.1"/>
    </source>
</evidence>
<keyword evidence="1" id="KW-0812">Transmembrane</keyword>
<reference evidence="3 4" key="1">
    <citation type="journal article" date="2008" name="Proc. Natl. Acad. Sci. U.S.A.">
        <title>Niche adaptation and genome expansion in the chlorophyll d-producing cyanobacterium Acaryochloris marina.</title>
        <authorList>
            <person name="Swingley W.D."/>
            <person name="Chen M."/>
            <person name="Cheung P.C."/>
            <person name="Conrad A.L."/>
            <person name="Dejesa L.C."/>
            <person name="Hao J."/>
            <person name="Honchak B.M."/>
            <person name="Karbach L.E."/>
            <person name="Kurdoglu A."/>
            <person name="Lahiri S."/>
            <person name="Mastrian S.D."/>
            <person name="Miyashita H."/>
            <person name="Page L."/>
            <person name="Ramakrishna P."/>
            <person name="Satoh S."/>
            <person name="Sattley W.M."/>
            <person name="Shimada Y."/>
            <person name="Taylor H.L."/>
            <person name="Tomo T."/>
            <person name="Tsuchiya T."/>
            <person name="Wang Z.T."/>
            <person name="Raymond J."/>
            <person name="Mimuro M."/>
            <person name="Blankenship R.E."/>
            <person name="Touchman J.W."/>
        </authorList>
    </citation>
    <scope>NUCLEOTIDE SEQUENCE [LARGE SCALE GENOMIC DNA]</scope>
    <source>
        <strain evidence="4">MBIC 11017</strain>
    </source>
</reference>
<feature type="domain" description="DUF2062" evidence="2">
    <location>
        <begin position="28"/>
        <end position="171"/>
    </location>
</feature>
<dbReference type="PANTHER" id="PTHR40547:SF1">
    <property type="entry name" value="SLL0298 PROTEIN"/>
    <property type="match status" value="1"/>
</dbReference>
<protein>
    <recommendedName>
        <fullName evidence="2">DUF2062 domain-containing protein</fullName>
    </recommendedName>
</protein>
<evidence type="ECO:0000259" key="2">
    <source>
        <dbReference type="Pfam" id="PF09835"/>
    </source>
</evidence>
<dbReference type="KEGG" id="amr:AM1_0047"/>
<dbReference type="OrthoDB" id="9794343at2"/>
<organism evidence="3 4">
    <name type="scientific">Acaryochloris marina (strain MBIC 11017)</name>
    <dbReference type="NCBI Taxonomy" id="329726"/>
    <lineage>
        <taxon>Bacteria</taxon>
        <taxon>Bacillati</taxon>
        <taxon>Cyanobacteriota</taxon>
        <taxon>Cyanophyceae</taxon>
        <taxon>Acaryochloridales</taxon>
        <taxon>Acaryochloridaceae</taxon>
        <taxon>Acaryochloris</taxon>
    </lineage>
</organism>
<dbReference type="PANTHER" id="PTHR40547">
    <property type="entry name" value="SLL0298 PROTEIN"/>
    <property type="match status" value="1"/>
</dbReference>
<evidence type="ECO:0000256" key="1">
    <source>
        <dbReference type="SAM" id="Phobius"/>
    </source>
</evidence>
<dbReference type="eggNOG" id="COG3216">
    <property type="taxonomic scope" value="Bacteria"/>
</dbReference>
<feature type="transmembrane region" description="Helical" evidence="1">
    <location>
        <begin position="89"/>
        <end position="111"/>
    </location>
</feature>
<dbReference type="AlphaFoldDB" id="B0C523"/>
<dbReference type="InterPro" id="IPR018639">
    <property type="entry name" value="DUF2062"/>
</dbReference>
<proteinExistence type="predicted"/>
<keyword evidence="1" id="KW-0472">Membrane</keyword>
<evidence type="ECO:0000313" key="4">
    <source>
        <dbReference type="Proteomes" id="UP000000268"/>
    </source>
</evidence>
<feature type="transmembrane region" description="Helical" evidence="1">
    <location>
        <begin position="131"/>
        <end position="163"/>
    </location>
</feature>
<keyword evidence="1" id="KW-1133">Transmembrane helix</keyword>
<name>B0C523_ACAM1</name>
<accession>B0C523</accession>
<dbReference type="STRING" id="329726.AM1_0047"/>
<dbReference type="HOGENOM" id="CLU_102912_1_0_3"/>
<feature type="transmembrane region" description="Helical" evidence="1">
    <location>
        <begin position="58"/>
        <end position="77"/>
    </location>
</feature>
<dbReference type="Proteomes" id="UP000000268">
    <property type="component" value="Chromosome"/>
</dbReference>